<dbReference type="AlphaFoldDB" id="A0AAV4Y9Q3"/>
<proteinExistence type="predicted"/>
<accession>A0AAV4Y9Q3</accession>
<sequence>MTLKVAEKEQKELLDTVQQPDLGPQVDTTILETKVLKMNDSITSFSKCYFKGETEANYRGKRCFEESISVYHEGNLPKNGFRKLSGRTNDPFSIE</sequence>
<dbReference type="Proteomes" id="UP001054945">
    <property type="component" value="Unassembled WGS sequence"/>
</dbReference>
<dbReference type="EMBL" id="BPLR01018914">
    <property type="protein sequence ID" value="GIZ03185.1"/>
    <property type="molecule type" value="Genomic_DNA"/>
</dbReference>
<comment type="caution">
    <text evidence="1">The sequence shown here is derived from an EMBL/GenBank/DDBJ whole genome shotgun (WGS) entry which is preliminary data.</text>
</comment>
<keyword evidence="2" id="KW-1185">Reference proteome</keyword>
<reference evidence="1 2" key="1">
    <citation type="submission" date="2021-06" db="EMBL/GenBank/DDBJ databases">
        <title>Caerostris extrusa draft genome.</title>
        <authorList>
            <person name="Kono N."/>
            <person name="Arakawa K."/>
        </authorList>
    </citation>
    <scope>NUCLEOTIDE SEQUENCE [LARGE SCALE GENOMIC DNA]</scope>
</reference>
<evidence type="ECO:0000313" key="2">
    <source>
        <dbReference type="Proteomes" id="UP001054945"/>
    </source>
</evidence>
<evidence type="ECO:0000313" key="1">
    <source>
        <dbReference type="EMBL" id="GIZ03185.1"/>
    </source>
</evidence>
<gene>
    <name evidence="1" type="ORF">CEXT_200001</name>
</gene>
<organism evidence="1 2">
    <name type="scientific">Caerostris extrusa</name>
    <name type="common">Bark spider</name>
    <name type="synonym">Caerostris bankana</name>
    <dbReference type="NCBI Taxonomy" id="172846"/>
    <lineage>
        <taxon>Eukaryota</taxon>
        <taxon>Metazoa</taxon>
        <taxon>Ecdysozoa</taxon>
        <taxon>Arthropoda</taxon>
        <taxon>Chelicerata</taxon>
        <taxon>Arachnida</taxon>
        <taxon>Araneae</taxon>
        <taxon>Araneomorphae</taxon>
        <taxon>Entelegynae</taxon>
        <taxon>Araneoidea</taxon>
        <taxon>Araneidae</taxon>
        <taxon>Caerostris</taxon>
    </lineage>
</organism>
<name>A0AAV4Y9Q3_CAEEX</name>
<protein>
    <submittedName>
        <fullName evidence="1">Uncharacterized protein</fullName>
    </submittedName>
</protein>